<proteinExistence type="inferred from homology"/>
<evidence type="ECO:0000256" key="7">
    <source>
        <dbReference type="PIRSR" id="PIRSR639901-1"/>
    </source>
</evidence>
<keyword evidence="9" id="KW-0448">Lipopolysaccharide biosynthesis</keyword>
<dbReference type="InterPro" id="IPR038107">
    <property type="entry name" value="Glycos_transf_N_sf"/>
</dbReference>
<sequence length="398" mass="44722">MYKSLYDTDYRSYFIERFGKTKIISRSNKAKRVIWFHAVSLGEVIGSENIVQNLLNDADIVLTVTTPTGLRKARELYKNKDIKIKYAPWDFYLFVFNFINKTQPDLIIVFETEVWPSMISIASRKDIPVIISNGRMSERSYQSYKKLSFFSRDTFQKLTLVLAQSSAHASRFIHLGVKSESLKITGSVKYDLKPSKSSQSPDIQKFIVNKFILAASTHSGEDEIILKAFIDITKHSPTLKLVIVPRHPERADEIYQIAKNKNISACIESKGINSDSSVLIINSIGKTSQLYEYAEAAFVGGTLIERGGHNIIEPAFFNCPIIIGPSMFNFEAIAEDFIENKACRVVSDHKSLANTFTDIMLNDVERLSMTNSASMVIERNSGASDLQLSAIIDALNGV</sequence>
<comment type="function">
    <text evidence="9">Involved in lipopolysaccharide (LPS) biosynthesis. Catalyzes the transfer of 3-deoxy-D-manno-octulosonate (Kdo) residue(s) from CMP-Kdo to lipid IV(A), the tetraacyldisaccharide-1,4'-bisphosphate precursor of lipid A.</text>
</comment>
<accession>A0A937M2H3</accession>
<feature type="domain" description="3-deoxy-D-manno-octulosonic-acid transferase N-terminal" evidence="10">
    <location>
        <begin position="16"/>
        <end position="191"/>
    </location>
</feature>
<dbReference type="GO" id="GO:0009244">
    <property type="term" value="P:lipopolysaccharide core region biosynthetic process"/>
    <property type="evidence" value="ECO:0007669"/>
    <property type="project" value="UniProtKB-UniRule"/>
</dbReference>
<dbReference type="Gene3D" id="3.40.50.2000">
    <property type="entry name" value="Glycogen Phosphorylase B"/>
    <property type="match status" value="1"/>
</dbReference>
<protein>
    <recommendedName>
        <fullName evidence="3 9">3-deoxy-D-manno-octulosonic acid transferase</fullName>
        <shortName evidence="9">Kdo transferase</shortName>
        <ecNumber evidence="2 9">2.4.99.12</ecNumber>
    </recommendedName>
    <alternativeName>
        <fullName evidence="5 9">Lipid IV(A) 3-deoxy-D-manno-octulosonic acid transferase</fullName>
    </alternativeName>
</protein>
<comment type="similarity">
    <text evidence="9">Belongs to the glycosyltransferase group 1 family.</text>
</comment>
<evidence type="ECO:0000259" key="10">
    <source>
        <dbReference type="Pfam" id="PF04413"/>
    </source>
</evidence>
<feature type="active site" description="Proton acceptor" evidence="7">
    <location>
        <position position="43"/>
    </location>
</feature>
<evidence type="ECO:0000256" key="1">
    <source>
        <dbReference type="ARBA" id="ARBA00004713"/>
    </source>
</evidence>
<comment type="pathway">
    <text evidence="1 9">Bacterial outer membrane biogenesis; LPS core biosynthesis.</text>
</comment>
<name>A0A937M2H3_9GAMM</name>
<dbReference type="EMBL" id="JADHSG010000005">
    <property type="protein sequence ID" value="MBL6903437.1"/>
    <property type="molecule type" value="Genomic_DNA"/>
</dbReference>
<keyword evidence="4 9" id="KW-0808">Transferase</keyword>
<evidence type="ECO:0000256" key="4">
    <source>
        <dbReference type="ARBA" id="ARBA00022679"/>
    </source>
</evidence>
<dbReference type="GO" id="GO:0009245">
    <property type="term" value="P:lipid A biosynthetic process"/>
    <property type="evidence" value="ECO:0007669"/>
    <property type="project" value="TreeGrafter"/>
</dbReference>
<feature type="site" description="Transition state stabilizer" evidence="8">
    <location>
        <position position="111"/>
    </location>
</feature>
<organism evidence="11 12">
    <name type="scientific">SAR86 cluster bacterium</name>
    <dbReference type="NCBI Taxonomy" id="2030880"/>
    <lineage>
        <taxon>Bacteria</taxon>
        <taxon>Pseudomonadati</taxon>
        <taxon>Pseudomonadota</taxon>
        <taxon>Gammaproteobacteria</taxon>
        <taxon>SAR86 cluster</taxon>
    </lineage>
</organism>
<keyword evidence="9" id="KW-1003">Cell membrane</keyword>
<evidence type="ECO:0000256" key="2">
    <source>
        <dbReference type="ARBA" id="ARBA00012621"/>
    </source>
</evidence>
<dbReference type="GO" id="GO:0043842">
    <property type="term" value="F:Kdo transferase activity"/>
    <property type="evidence" value="ECO:0007669"/>
    <property type="project" value="UniProtKB-EC"/>
</dbReference>
<dbReference type="Pfam" id="PF04413">
    <property type="entry name" value="Glycos_transf_N"/>
    <property type="match status" value="1"/>
</dbReference>
<dbReference type="InterPro" id="IPR039901">
    <property type="entry name" value="Kdotransferase"/>
</dbReference>
<dbReference type="PANTHER" id="PTHR42755">
    <property type="entry name" value="3-DEOXY-MANNO-OCTULOSONATE CYTIDYLYLTRANSFERASE"/>
    <property type="match status" value="1"/>
</dbReference>
<dbReference type="Gene3D" id="3.40.50.11720">
    <property type="entry name" value="3-Deoxy-D-manno-octulosonic-acid transferase, N-terminal domain"/>
    <property type="match status" value="1"/>
</dbReference>
<feature type="site" description="Transition state stabilizer" evidence="8">
    <location>
        <position position="189"/>
    </location>
</feature>
<dbReference type="InterPro" id="IPR007507">
    <property type="entry name" value="Glycos_transf_N"/>
</dbReference>
<evidence type="ECO:0000256" key="3">
    <source>
        <dbReference type="ARBA" id="ARBA00019077"/>
    </source>
</evidence>
<comment type="subcellular location">
    <subcellularLocation>
        <location evidence="9">Cell membrane</location>
    </subcellularLocation>
</comment>
<evidence type="ECO:0000256" key="8">
    <source>
        <dbReference type="PIRSR" id="PIRSR639901-2"/>
    </source>
</evidence>
<evidence type="ECO:0000256" key="9">
    <source>
        <dbReference type="RuleBase" id="RU365103"/>
    </source>
</evidence>
<dbReference type="PANTHER" id="PTHR42755:SF1">
    <property type="entry name" value="3-DEOXY-D-MANNO-OCTULOSONIC ACID TRANSFERASE, MITOCHONDRIAL-RELATED"/>
    <property type="match status" value="1"/>
</dbReference>
<dbReference type="AlphaFoldDB" id="A0A937M2H3"/>
<gene>
    <name evidence="11" type="ORF">ISR29_04470</name>
</gene>
<dbReference type="EC" id="2.4.99.12" evidence="2 9"/>
<dbReference type="GO" id="GO:0005886">
    <property type="term" value="C:plasma membrane"/>
    <property type="evidence" value="ECO:0007669"/>
    <property type="project" value="UniProtKB-SubCell"/>
</dbReference>
<comment type="catalytic activity">
    <reaction evidence="6 9">
        <text>lipid IVA (E. coli) + CMP-3-deoxy-beta-D-manno-octulosonate = alpha-Kdo-(2-&gt;6)-lipid IVA (E. coli) + CMP + H(+)</text>
        <dbReference type="Rhea" id="RHEA:28066"/>
        <dbReference type="ChEBI" id="CHEBI:15378"/>
        <dbReference type="ChEBI" id="CHEBI:58603"/>
        <dbReference type="ChEBI" id="CHEBI:60364"/>
        <dbReference type="ChEBI" id="CHEBI:60377"/>
        <dbReference type="ChEBI" id="CHEBI:85987"/>
        <dbReference type="EC" id="2.4.99.12"/>
    </reaction>
</comment>
<comment type="caution">
    <text evidence="11">The sequence shown here is derived from an EMBL/GenBank/DDBJ whole genome shotgun (WGS) entry which is preliminary data.</text>
</comment>
<dbReference type="SUPFAM" id="SSF53756">
    <property type="entry name" value="UDP-Glycosyltransferase/glycogen phosphorylase"/>
    <property type="match status" value="1"/>
</dbReference>
<dbReference type="Proteomes" id="UP000705230">
    <property type="component" value="Unassembled WGS sequence"/>
</dbReference>
<reference evidence="11" key="1">
    <citation type="submission" date="2020-10" db="EMBL/GenBank/DDBJ databases">
        <title>Microbiome of the Black Sea water column analyzed by genome centric metagenomics.</title>
        <authorList>
            <person name="Cabello-Yeves P.J."/>
            <person name="Callieri C."/>
            <person name="Picazo A."/>
            <person name="Mehrshad M."/>
            <person name="Haro-Moreno J.M."/>
            <person name="Roda-Garcia J."/>
            <person name="Dzembekova N."/>
            <person name="Slabakova V."/>
            <person name="Slabakova N."/>
            <person name="Moncheva S."/>
            <person name="Rodriguez-Valera F."/>
        </authorList>
    </citation>
    <scope>NUCLEOTIDE SEQUENCE</scope>
    <source>
        <strain evidence="11">BS30m-G43</strain>
    </source>
</reference>
<keyword evidence="9" id="KW-0472">Membrane</keyword>
<evidence type="ECO:0000313" key="11">
    <source>
        <dbReference type="EMBL" id="MBL6903437.1"/>
    </source>
</evidence>
<evidence type="ECO:0000256" key="6">
    <source>
        <dbReference type="ARBA" id="ARBA00049183"/>
    </source>
</evidence>
<evidence type="ECO:0000313" key="12">
    <source>
        <dbReference type="Proteomes" id="UP000705230"/>
    </source>
</evidence>
<evidence type="ECO:0000256" key="5">
    <source>
        <dbReference type="ARBA" id="ARBA00031445"/>
    </source>
</evidence>